<evidence type="ECO:0000259" key="7">
    <source>
        <dbReference type="Pfam" id="PF14508"/>
    </source>
</evidence>
<reference evidence="9 10" key="1">
    <citation type="submission" date="2018-04" db="EMBL/GenBank/DDBJ databases">
        <title>Genomic Encyclopedia of Type Strains, Phase IV (KMG-IV): sequencing the most valuable type-strain genomes for metagenomic binning, comparative biology and taxonomic classification.</title>
        <authorList>
            <person name="Goeker M."/>
        </authorList>
    </citation>
    <scope>NUCLEOTIDE SEQUENCE [LARGE SCALE GENOMIC DNA]</scope>
    <source>
        <strain evidence="9 10">DSM 28520</strain>
    </source>
</reference>
<dbReference type="RefSeq" id="WP_165815127.1">
    <property type="nucleotide sequence ID" value="NZ_QEKY01000008.1"/>
</dbReference>
<dbReference type="InterPro" id="IPR052720">
    <property type="entry name" value="Glycosyl_hydrolase_97"/>
</dbReference>
<organism evidence="9 10">
    <name type="scientific">Porphyromonas loveana</name>
    <dbReference type="NCBI Taxonomy" id="1884669"/>
    <lineage>
        <taxon>Bacteria</taxon>
        <taxon>Pseudomonadati</taxon>
        <taxon>Bacteroidota</taxon>
        <taxon>Bacteroidia</taxon>
        <taxon>Bacteroidales</taxon>
        <taxon>Porphyromonadaceae</taxon>
        <taxon>Porphyromonas</taxon>
    </lineage>
</organism>
<comment type="caution">
    <text evidence="9">The sequence shown here is derived from an EMBL/GenBank/DDBJ whole genome shotgun (WGS) entry which is preliminary data.</text>
</comment>
<evidence type="ECO:0000256" key="1">
    <source>
        <dbReference type="ARBA" id="ARBA00001913"/>
    </source>
</evidence>
<accession>A0A2U1FCG6</accession>
<gene>
    <name evidence="9" type="ORF">C7382_10845</name>
</gene>
<dbReference type="GeneID" id="94550827"/>
<dbReference type="PANTHER" id="PTHR35803">
    <property type="entry name" value="GLUCAN 1,4-ALPHA-GLUCOSIDASE SUSB-RELATED"/>
    <property type="match status" value="1"/>
</dbReference>
<dbReference type="Pfam" id="PF14509">
    <property type="entry name" value="GH97_C"/>
    <property type="match status" value="1"/>
</dbReference>
<dbReference type="InterPro" id="IPR017853">
    <property type="entry name" value="GH"/>
</dbReference>
<dbReference type="EMBL" id="QEKY01000008">
    <property type="protein sequence ID" value="PVZ09856.1"/>
    <property type="molecule type" value="Genomic_DNA"/>
</dbReference>
<dbReference type="Pfam" id="PF10566">
    <property type="entry name" value="Glyco_hydro_97"/>
    <property type="match status" value="1"/>
</dbReference>
<dbReference type="GO" id="GO:0030246">
    <property type="term" value="F:carbohydrate binding"/>
    <property type="evidence" value="ECO:0007669"/>
    <property type="project" value="InterPro"/>
</dbReference>
<keyword evidence="5" id="KW-0326">Glycosidase</keyword>
<evidence type="ECO:0000256" key="2">
    <source>
        <dbReference type="ARBA" id="ARBA00011245"/>
    </source>
</evidence>
<evidence type="ECO:0000259" key="6">
    <source>
        <dbReference type="Pfam" id="PF10566"/>
    </source>
</evidence>
<comment type="cofactor">
    <cofactor evidence="1">
        <name>Ca(2+)</name>
        <dbReference type="ChEBI" id="CHEBI:29108"/>
    </cofactor>
</comment>
<feature type="domain" description="Glycosyl-hydrolase 97 catalytic" evidence="6">
    <location>
        <begin position="307"/>
        <end position="461"/>
    </location>
</feature>
<protein>
    <submittedName>
        <fullName evidence="9">Alpha-glucosidase</fullName>
    </submittedName>
</protein>
<dbReference type="SUPFAM" id="SSF51445">
    <property type="entry name" value="(Trans)glycosidases"/>
    <property type="match status" value="1"/>
</dbReference>
<dbReference type="Gene3D" id="2.70.98.10">
    <property type="match status" value="1"/>
</dbReference>
<evidence type="ECO:0000256" key="5">
    <source>
        <dbReference type="ARBA" id="ARBA00023295"/>
    </source>
</evidence>
<dbReference type="AlphaFoldDB" id="A0A2U1FCG6"/>
<evidence type="ECO:0000256" key="4">
    <source>
        <dbReference type="ARBA" id="ARBA00022837"/>
    </source>
</evidence>
<comment type="subunit">
    <text evidence="2">Monomer.</text>
</comment>
<dbReference type="InterPro" id="IPR029486">
    <property type="entry name" value="GH97_N"/>
</dbReference>
<dbReference type="Gene3D" id="2.60.40.1180">
    <property type="entry name" value="Golgi alpha-mannosidase II"/>
    <property type="match status" value="1"/>
</dbReference>
<keyword evidence="3" id="KW-0378">Hydrolase</keyword>
<evidence type="ECO:0000313" key="9">
    <source>
        <dbReference type="EMBL" id="PVZ09856.1"/>
    </source>
</evidence>
<dbReference type="InterPro" id="IPR014718">
    <property type="entry name" value="GH-type_carb-bd"/>
</dbReference>
<dbReference type="InterPro" id="IPR019563">
    <property type="entry name" value="GH97_catalytic"/>
</dbReference>
<keyword evidence="10" id="KW-1185">Reference proteome</keyword>
<sequence>MIKKGVFLLLLFGILSLTAWGRDFSISSPDGRLRVVIRVAETVTYSLMHDGVELVCESPLSMTLTTGEIWGHKAQMRDFRSEEHRGTIASPFSKSAMVTDHYREGVLRFRGDWALRFRLYNDGMAYRFVSHKKELYEVASEEVCFRFPADYDAYLPYVRGDDPWQGSFENIYSRAPLSETDSLRQAFLPVLVDAGGDRKICVTEADLESYPGMYLRKGASGSSLQGVFAPYPTRTEQGGYNMLQQRVKERAPYIARVQGPRAFPWRVMQVTTADKDLAVSDLTYRLAAPSRVQDIDWIRPGKVAWEWWHNWNITGVDFCAGINNDTYQYYIDFAAEHGIEYVILDEGWSVNKVADLMQVVPEIDLKKLVAYADAKRVGIILWAGYWAFDRDMEAVCRHYAAMGIKGFKVDFMDRDDQQMVDFIYRAAETAARYHLVLDLHGMYKPAGLQRTFPHILNFEGVYGLEQVKWADESVDMVTYDVTVPFIRMVSGPMDYTQGAMRNAARGNFRPIHSEPMSQGTRCHQLALYVVFESPLNMLCDSPSEYRKESESLAFIAGIPTVWDESVALDGEVGRYIAIARRSGDKWYVGGLTNWDAREMEVDFSFLPAGTYRATIFQDGSNADRKGTDYARKECLVTPSDHLLLHLSRGGGFAMELDKLR</sequence>
<evidence type="ECO:0000313" key="10">
    <source>
        <dbReference type="Proteomes" id="UP000245462"/>
    </source>
</evidence>
<evidence type="ECO:0000259" key="8">
    <source>
        <dbReference type="Pfam" id="PF14509"/>
    </source>
</evidence>
<evidence type="ECO:0000256" key="3">
    <source>
        <dbReference type="ARBA" id="ARBA00022801"/>
    </source>
</evidence>
<name>A0A2U1FCG6_9PORP</name>
<dbReference type="InterPro" id="IPR013780">
    <property type="entry name" value="Glyco_hydro_b"/>
</dbReference>
<dbReference type="Pfam" id="PF14508">
    <property type="entry name" value="GH97_N"/>
    <property type="match status" value="1"/>
</dbReference>
<dbReference type="Gene3D" id="3.20.20.70">
    <property type="entry name" value="Aldolase class I"/>
    <property type="match status" value="1"/>
</dbReference>
<dbReference type="Proteomes" id="UP000245462">
    <property type="component" value="Unassembled WGS sequence"/>
</dbReference>
<feature type="domain" description="Glycosyl-hydrolase 97 N-terminal" evidence="7">
    <location>
        <begin position="26"/>
        <end position="289"/>
    </location>
</feature>
<proteinExistence type="predicted"/>
<keyword evidence="4" id="KW-0106">Calcium</keyword>
<dbReference type="InterPro" id="IPR029483">
    <property type="entry name" value="GH97_C"/>
</dbReference>
<feature type="domain" description="Glycosyl-hydrolase 97 C-terminal oligomerisation" evidence="8">
    <location>
        <begin position="561"/>
        <end position="656"/>
    </location>
</feature>
<dbReference type="GO" id="GO:0016798">
    <property type="term" value="F:hydrolase activity, acting on glycosyl bonds"/>
    <property type="evidence" value="ECO:0007669"/>
    <property type="project" value="UniProtKB-KW"/>
</dbReference>
<dbReference type="InterPro" id="IPR013785">
    <property type="entry name" value="Aldolase_TIM"/>
</dbReference>
<dbReference type="PANTHER" id="PTHR35803:SF2">
    <property type="entry name" value="RETAINING ALPHA-GALACTOSIDASE"/>
    <property type="match status" value="1"/>
</dbReference>